<dbReference type="OrthoDB" id="4867305at2759"/>
<dbReference type="Proteomes" id="UP000050424">
    <property type="component" value="Unassembled WGS sequence"/>
</dbReference>
<evidence type="ECO:0000313" key="2">
    <source>
        <dbReference type="Proteomes" id="UP000050424"/>
    </source>
</evidence>
<reference evidence="1 2" key="1">
    <citation type="submission" date="2015-09" db="EMBL/GenBank/DDBJ databases">
        <title>Draft genome of a European isolate of the apple canker pathogen Neonectria ditissima.</title>
        <authorList>
            <person name="Gomez-Cortecero A."/>
            <person name="Harrison R.J."/>
            <person name="Armitage A.D."/>
        </authorList>
    </citation>
    <scope>NUCLEOTIDE SEQUENCE [LARGE SCALE GENOMIC DNA]</scope>
    <source>
        <strain evidence="1 2">R09/05</strain>
    </source>
</reference>
<keyword evidence="2" id="KW-1185">Reference proteome</keyword>
<gene>
    <name evidence="1" type="ORF">AK830_g11129</name>
</gene>
<dbReference type="EMBL" id="LKCW01000253">
    <property type="protein sequence ID" value="KPM35430.1"/>
    <property type="molecule type" value="Genomic_DNA"/>
</dbReference>
<protein>
    <submittedName>
        <fullName evidence="1">Uncharacterized protein</fullName>
    </submittedName>
</protein>
<sequence>MFASRDILSFYHDLGVLAFAGSSVNQVDRIADLIQQAVDLTGTMQRSISAVCHFNRLYTKYRLPTEDWHIDAHYKPKEGILSTEALLDLGKKAVFKWAGEALEKLEDDELKMKTITVREDAVHIQQGPYARGIIHQTVNGPRRLPVDAFVSIQKANEGCLFSAEFFAVGTSHYLGRVFMRAVFFSISDVKEPLSAELVSRLLSTVRRPYVRTIPPTPRSLNDSLRILEEEIWFDRVPEAFLREVEREEEVNGLPRTWDFSLGRKSGRAQGNSKFRVLRTIDDVG</sequence>
<proteinExistence type="predicted"/>
<dbReference type="AlphaFoldDB" id="A0A0P7B3Y7"/>
<accession>A0A0P7B3Y7</accession>
<comment type="caution">
    <text evidence="1">The sequence shown here is derived from an EMBL/GenBank/DDBJ whole genome shotgun (WGS) entry which is preliminary data.</text>
</comment>
<name>A0A0P7B3Y7_9HYPO</name>
<organism evidence="1 2">
    <name type="scientific">Neonectria ditissima</name>
    <dbReference type="NCBI Taxonomy" id="78410"/>
    <lineage>
        <taxon>Eukaryota</taxon>
        <taxon>Fungi</taxon>
        <taxon>Dikarya</taxon>
        <taxon>Ascomycota</taxon>
        <taxon>Pezizomycotina</taxon>
        <taxon>Sordariomycetes</taxon>
        <taxon>Hypocreomycetidae</taxon>
        <taxon>Hypocreales</taxon>
        <taxon>Nectriaceae</taxon>
        <taxon>Neonectria</taxon>
    </lineage>
</organism>
<evidence type="ECO:0000313" key="1">
    <source>
        <dbReference type="EMBL" id="KPM35430.1"/>
    </source>
</evidence>